<feature type="domain" description="PAS" evidence="17">
    <location>
        <begin position="165"/>
        <end position="214"/>
    </location>
</feature>
<feature type="compositionally biased region" description="Polar residues" evidence="16">
    <location>
        <begin position="12"/>
        <end position="26"/>
    </location>
</feature>
<dbReference type="Pfam" id="PF00989">
    <property type="entry name" value="PAS"/>
    <property type="match status" value="1"/>
</dbReference>
<evidence type="ECO:0000256" key="12">
    <source>
        <dbReference type="ARBA" id="ARBA00022840"/>
    </source>
</evidence>
<keyword evidence="14" id="KW-0843">Virulence</keyword>
<evidence type="ECO:0000256" key="10">
    <source>
        <dbReference type="ARBA" id="ARBA00022741"/>
    </source>
</evidence>
<dbReference type="GO" id="GO:0006355">
    <property type="term" value="P:regulation of DNA-templated transcription"/>
    <property type="evidence" value="ECO:0007669"/>
    <property type="project" value="InterPro"/>
</dbReference>
<gene>
    <name evidence="19" type="ORF">BK664_01900</name>
</gene>
<comment type="caution">
    <text evidence="19">The sequence shown here is derived from an EMBL/GenBank/DDBJ whole genome shotgun (WGS) entry which is preliminary data.</text>
</comment>
<dbReference type="Pfam" id="PF07536">
    <property type="entry name" value="HWE_HK"/>
    <property type="match status" value="1"/>
</dbReference>
<keyword evidence="15" id="KW-0675">Receptor</keyword>
<evidence type="ECO:0000256" key="6">
    <source>
        <dbReference type="ARBA" id="ARBA00022630"/>
    </source>
</evidence>
<dbReference type="InterPro" id="IPR013767">
    <property type="entry name" value="PAS_fold"/>
</dbReference>
<dbReference type="InterPro" id="IPR000014">
    <property type="entry name" value="PAS"/>
</dbReference>
<evidence type="ECO:0000256" key="11">
    <source>
        <dbReference type="ARBA" id="ARBA00022777"/>
    </source>
</evidence>
<dbReference type="GO" id="GO:0005524">
    <property type="term" value="F:ATP binding"/>
    <property type="evidence" value="ECO:0007669"/>
    <property type="project" value="UniProtKB-KW"/>
</dbReference>
<dbReference type="SMART" id="SM00086">
    <property type="entry name" value="PAC"/>
    <property type="match status" value="2"/>
</dbReference>
<proteinExistence type="predicted"/>
<evidence type="ECO:0000256" key="5">
    <source>
        <dbReference type="ARBA" id="ARBA00022606"/>
    </source>
</evidence>
<dbReference type="GO" id="GO:0009881">
    <property type="term" value="F:photoreceptor activity"/>
    <property type="evidence" value="ECO:0007669"/>
    <property type="project" value="UniProtKB-KW"/>
</dbReference>
<evidence type="ECO:0000256" key="3">
    <source>
        <dbReference type="ARBA" id="ARBA00022543"/>
    </source>
</evidence>
<keyword evidence="4" id="KW-0597">Phosphoprotein</keyword>
<evidence type="ECO:0000256" key="7">
    <source>
        <dbReference type="ARBA" id="ARBA00022643"/>
    </source>
</evidence>
<feature type="domain" description="PAC" evidence="18">
    <location>
        <begin position="231"/>
        <end position="283"/>
    </location>
</feature>
<evidence type="ECO:0000259" key="17">
    <source>
        <dbReference type="PROSITE" id="PS50112"/>
    </source>
</evidence>
<dbReference type="PANTHER" id="PTHR41523">
    <property type="entry name" value="TWO-COMPONENT SYSTEM SENSOR PROTEIN"/>
    <property type="match status" value="1"/>
</dbReference>
<feature type="region of interest" description="Disordered" evidence="16">
    <location>
        <begin position="1"/>
        <end position="26"/>
    </location>
</feature>
<keyword evidence="8" id="KW-0808">Transferase</keyword>
<evidence type="ECO:0000313" key="19">
    <source>
        <dbReference type="EMBL" id="RON42359.1"/>
    </source>
</evidence>
<dbReference type="NCBIfam" id="TIGR00229">
    <property type="entry name" value="sensory_box"/>
    <property type="match status" value="2"/>
</dbReference>
<evidence type="ECO:0000256" key="14">
    <source>
        <dbReference type="ARBA" id="ARBA00023026"/>
    </source>
</evidence>
<evidence type="ECO:0000259" key="18">
    <source>
        <dbReference type="PROSITE" id="PS50113"/>
    </source>
</evidence>
<dbReference type="Proteomes" id="UP000286351">
    <property type="component" value="Unassembled WGS sequence"/>
</dbReference>
<evidence type="ECO:0000256" key="9">
    <source>
        <dbReference type="ARBA" id="ARBA00022737"/>
    </source>
</evidence>
<dbReference type="InterPro" id="IPR001610">
    <property type="entry name" value="PAC"/>
</dbReference>
<keyword evidence="10" id="KW-0547">Nucleotide-binding</keyword>
<keyword evidence="5" id="KW-0716">Sensory transduction</keyword>
<dbReference type="AlphaFoldDB" id="A0A423JXD2"/>
<keyword evidence="3" id="KW-0600">Photoreceptor protein</keyword>
<reference evidence="19 20" key="1">
    <citation type="submission" date="2016-10" db="EMBL/GenBank/DDBJ databases">
        <title>Comparative genome analysis of multiple Pseudomonas spp. focuses on biocontrol and plant growth promoting traits.</title>
        <authorList>
            <person name="Tao X.-Y."/>
            <person name="Taylor C.G."/>
        </authorList>
    </citation>
    <scope>NUCLEOTIDE SEQUENCE [LARGE SCALE GENOMIC DNA]</scope>
    <source>
        <strain evidence="19 20">38D4</strain>
    </source>
</reference>
<keyword evidence="6" id="KW-0285">Flavoprotein</keyword>
<feature type="domain" description="PAS" evidence="17">
    <location>
        <begin position="35"/>
        <end position="70"/>
    </location>
</feature>
<dbReference type="InterPro" id="IPR013656">
    <property type="entry name" value="PAS_4"/>
</dbReference>
<dbReference type="PROSITE" id="PS50112">
    <property type="entry name" value="PAS"/>
    <property type="match status" value="2"/>
</dbReference>
<dbReference type="Pfam" id="PF08448">
    <property type="entry name" value="PAS_4"/>
    <property type="match status" value="1"/>
</dbReference>
<dbReference type="Gene3D" id="3.30.565.10">
    <property type="entry name" value="Histidine kinase-like ATPase, C-terminal domain"/>
    <property type="match status" value="1"/>
</dbReference>
<dbReference type="Gene3D" id="3.30.450.20">
    <property type="entry name" value="PAS domain"/>
    <property type="match status" value="2"/>
</dbReference>
<comment type="catalytic activity">
    <reaction evidence="1">
        <text>ATP + protein L-histidine = ADP + protein N-phospho-L-histidine.</text>
        <dbReference type="EC" id="2.7.13.3"/>
    </reaction>
</comment>
<evidence type="ECO:0000256" key="8">
    <source>
        <dbReference type="ARBA" id="ARBA00022679"/>
    </source>
</evidence>
<dbReference type="InterPro" id="IPR000700">
    <property type="entry name" value="PAS-assoc_C"/>
</dbReference>
<keyword evidence="12" id="KW-0067">ATP-binding</keyword>
<dbReference type="GO" id="GO:0004673">
    <property type="term" value="F:protein histidine kinase activity"/>
    <property type="evidence" value="ECO:0007669"/>
    <property type="project" value="UniProtKB-EC"/>
</dbReference>
<evidence type="ECO:0000256" key="4">
    <source>
        <dbReference type="ARBA" id="ARBA00022553"/>
    </source>
</evidence>
<dbReference type="InterPro" id="IPR035965">
    <property type="entry name" value="PAS-like_dom_sf"/>
</dbReference>
<evidence type="ECO:0000256" key="1">
    <source>
        <dbReference type="ARBA" id="ARBA00000085"/>
    </source>
</evidence>
<evidence type="ECO:0000256" key="2">
    <source>
        <dbReference type="ARBA" id="ARBA00012438"/>
    </source>
</evidence>
<evidence type="ECO:0000256" key="16">
    <source>
        <dbReference type="SAM" id="MobiDB-lite"/>
    </source>
</evidence>
<dbReference type="SMART" id="SM00091">
    <property type="entry name" value="PAS"/>
    <property type="match status" value="2"/>
</dbReference>
<dbReference type="PANTHER" id="PTHR41523:SF8">
    <property type="entry name" value="ETHYLENE RESPONSE SENSOR PROTEIN"/>
    <property type="match status" value="1"/>
</dbReference>
<sequence>MSIRSGMEDVSASGTSHNSSRQGQECSSFPLDMGLRDVLEALPEAIYTTDASGLITFYNGAAASLWGVKPTLGESEFCGSWKLYWPDGTPLPHDECPMSMALKERRPIRGLEAIAERPDGSRIRFLACPSPIFDATGALSGAVNMLIDLTDRTLADEAALRHDAIVESSDDAIVAKDLNGTITNWNTGAQRLFGYTPDEAIGKPIEMLIPLDRQDEEPGILKRIRLGERIEHYETIRRRKDGSLVEISLSVSPVRNREGRIIGAAKIARDITDRRQAEAQKSLLIREMDHRVKNLFTLANSVIALSAHSVATSGELATAVSARLTALAKAHALTIPNGFSSEQATTLHTLIQTIFAPYASDGGNSQPRAVVTGPDITIAGNAVTSFALLLHEFATNAAKYGALSLPEGFVDISCSEDADVFTLVWCERNGPKIEREPDSAGFGTLLAKSTVRGQLRGELTRDWKSEGLAIRLVFAARSVHP</sequence>
<organism evidence="19 20">
    <name type="scientific">Pseudomonas brassicacearum</name>
    <dbReference type="NCBI Taxonomy" id="930166"/>
    <lineage>
        <taxon>Bacteria</taxon>
        <taxon>Pseudomonadati</taxon>
        <taxon>Pseudomonadota</taxon>
        <taxon>Gammaproteobacteria</taxon>
        <taxon>Pseudomonadales</taxon>
        <taxon>Pseudomonadaceae</taxon>
        <taxon>Pseudomonas</taxon>
    </lineage>
</organism>
<feature type="domain" description="PAC" evidence="18">
    <location>
        <begin position="109"/>
        <end position="161"/>
    </location>
</feature>
<evidence type="ECO:0000256" key="13">
    <source>
        <dbReference type="ARBA" id="ARBA00022991"/>
    </source>
</evidence>
<protein>
    <recommendedName>
        <fullName evidence="2">histidine kinase</fullName>
        <ecNumber evidence="2">2.7.13.3</ecNumber>
    </recommendedName>
</protein>
<dbReference type="EC" id="2.7.13.3" evidence="2"/>
<dbReference type="CDD" id="cd00130">
    <property type="entry name" value="PAS"/>
    <property type="match status" value="2"/>
</dbReference>
<dbReference type="SMART" id="SM00911">
    <property type="entry name" value="HWE_HK"/>
    <property type="match status" value="1"/>
</dbReference>
<dbReference type="InterPro" id="IPR011102">
    <property type="entry name" value="Sig_transdc_His_kinase_HWE"/>
</dbReference>
<keyword evidence="7" id="KW-0288">FMN</keyword>
<accession>A0A423JXD2</accession>
<dbReference type="InterPro" id="IPR036890">
    <property type="entry name" value="HATPase_C_sf"/>
</dbReference>
<dbReference type="PROSITE" id="PS50113">
    <property type="entry name" value="PAC"/>
    <property type="match status" value="2"/>
</dbReference>
<evidence type="ECO:0000313" key="20">
    <source>
        <dbReference type="Proteomes" id="UP000286351"/>
    </source>
</evidence>
<evidence type="ECO:0000256" key="15">
    <source>
        <dbReference type="ARBA" id="ARBA00023170"/>
    </source>
</evidence>
<keyword evidence="9" id="KW-0677">Repeat</keyword>
<dbReference type="EMBL" id="MOBO01000001">
    <property type="protein sequence ID" value="RON42359.1"/>
    <property type="molecule type" value="Genomic_DNA"/>
</dbReference>
<name>A0A423JXD2_9PSED</name>
<keyword evidence="11 19" id="KW-0418">Kinase</keyword>
<keyword evidence="13" id="KW-0157">Chromophore</keyword>
<dbReference type="SUPFAM" id="SSF55785">
    <property type="entry name" value="PYP-like sensor domain (PAS domain)"/>
    <property type="match status" value="2"/>
</dbReference>